<dbReference type="EMBL" id="BSNG01000001">
    <property type="protein sequence ID" value="GLQ10589.1"/>
    <property type="molecule type" value="Genomic_DNA"/>
</dbReference>
<dbReference type="RefSeq" id="WP_284391296.1">
    <property type="nucleotide sequence ID" value="NZ_BSNG01000001.1"/>
</dbReference>
<dbReference type="Pfam" id="PF00903">
    <property type="entry name" value="Glyoxalase"/>
    <property type="match status" value="1"/>
</dbReference>
<feature type="domain" description="VOC" evidence="2">
    <location>
        <begin position="4"/>
        <end position="132"/>
    </location>
</feature>
<dbReference type="PANTHER" id="PTHR43048">
    <property type="entry name" value="METHYLMALONYL-COA EPIMERASE"/>
    <property type="match status" value="1"/>
</dbReference>
<keyword evidence="3" id="KW-0456">Lyase</keyword>
<dbReference type="InterPro" id="IPR037523">
    <property type="entry name" value="VOC_core"/>
</dbReference>
<evidence type="ECO:0000313" key="3">
    <source>
        <dbReference type="EMBL" id="GLQ10589.1"/>
    </source>
</evidence>
<dbReference type="PROSITE" id="PS51819">
    <property type="entry name" value="VOC"/>
    <property type="match status" value="1"/>
</dbReference>
<dbReference type="SUPFAM" id="SSF54593">
    <property type="entry name" value="Glyoxalase/Bleomycin resistance protein/Dihydroxybiphenyl dioxygenase"/>
    <property type="match status" value="1"/>
</dbReference>
<gene>
    <name evidence="3" type="ORF">GCM10007913_25210</name>
</gene>
<accession>A0ABQ5UG38</accession>
<keyword evidence="4" id="KW-1185">Reference proteome</keyword>
<evidence type="ECO:0000313" key="4">
    <source>
        <dbReference type="Proteomes" id="UP001161406"/>
    </source>
</evidence>
<evidence type="ECO:0000259" key="2">
    <source>
        <dbReference type="PROSITE" id="PS51819"/>
    </source>
</evidence>
<name>A0ABQ5UG38_9HYPH</name>
<organism evidence="3 4">
    <name type="scientific">Devosia yakushimensis</name>
    <dbReference type="NCBI Taxonomy" id="470028"/>
    <lineage>
        <taxon>Bacteria</taxon>
        <taxon>Pseudomonadati</taxon>
        <taxon>Pseudomonadota</taxon>
        <taxon>Alphaproteobacteria</taxon>
        <taxon>Hyphomicrobiales</taxon>
        <taxon>Devosiaceae</taxon>
        <taxon>Devosia</taxon>
    </lineage>
</organism>
<evidence type="ECO:0000256" key="1">
    <source>
        <dbReference type="ARBA" id="ARBA00022723"/>
    </source>
</evidence>
<reference evidence="3" key="1">
    <citation type="journal article" date="2014" name="Int. J. Syst. Evol. Microbiol.">
        <title>Complete genome of a new Firmicutes species belonging to the dominant human colonic microbiota ('Ruminococcus bicirculans') reveals two chromosomes and a selective capacity to utilize plant glucans.</title>
        <authorList>
            <consortium name="NISC Comparative Sequencing Program"/>
            <person name="Wegmann U."/>
            <person name="Louis P."/>
            <person name="Goesmann A."/>
            <person name="Henrissat B."/>
            <person name="Duncan S.H."/>
            <person name="Flint H.J."/>
        </authorList>
    </citation>
    <scope>NUCLEOTIDE SEQUENCE</scope>
    <source>
        <strain evidence="3">NBRC 103855</strain>
    </source>
</reference>
<keyword evidence="1" id="KW-0479">Metal-binding</keyword>
<dbReference type="GO" id="GO:0016829">
    <property type="term" value="F:lyase activity"/>
    <property type="evidence" value="ECO:0007669"/>
    <property type="project" value="UniProtKB-KW"/>
</dbReference>
<dbReference type="InterPro" id="IPR004360">
    <property type="entry name" value="Glyas_Fos-R_dOase_dom"/>
</dbReference>
<dbReference type="Gene3D" id="3.10.180.10">
    <property type="entry name" value="2,3-Dihydroxybiphenyl 1,2-Dioxygenase, domain 1"/>
    <property type="match status" value="1"/>
</dbReference>
<dbReference type="Proteomes" id="UP001161406">
    <property type="component" value="Unassembled WGS sequence"/>
</dbReference>
<dbReference type="InterPro" id="IPR051785">
    <property type="entry name" value="MMCE/EMCE_epimerase"/>
</dbReference>
<proteinExistence type="predicted"/>
<reference evidence="3" key="2">
    <citation type="submission" date="2023-01" db="EMBL/GenBank/DDBJ databases">
        <title>Draft genome sequence of Devosia yakushimensis strain NBRC 103855.</title>
        <authorList>
            <person name="Sun Q."/>
            <person name="Mori K."/>
        </authorList>
    </citation>
    <scope>NUCLEOTIDE SEQUENCE</scope>
    <source>
        <strain evidence="3">NBRC 103855</strain>
    </source>
</reference>
<dbReference type="InterPro" id="IPR029068">
    <property type="entry name" value="Glyas_Bleomycin-R_OHBP_Dase"/>
</dbReference>
<sequence>MLQGFEHVGMAASDLDRSIAFYCDLLGLRLILRKAAPRGGGELAFLDAGNAQLELICPSPSVTTPVRRLPNTEAGVRHLTFAFENIDIAFQKLVDAGVPVIEPPRDALNQEILNRVAFVLDPDGNIIELAQRS</sequence>
<comment type="caution">
    <text evidence="3">The sequence shown here is derived from an EMBL/GenBank/DDBJ whole genome shotgun (WGS) entry which is preliminary data.</text>
</comment>
<protein>
    <submittedName>
        <fullName evidence="3">Lactoylglutathione lyase</fullName>
    </submittedName>
</protein>
<dbReference type="PANTHER" id="PTHR43048:SF3">
    <property type="entry name" value="METHYLMALONYL-COA EPIMERASE, MITOCHONDRIAL"/>
    <property type="match status" value="1"/>
</dbReference>